<protein>
    <submittedName>
        <fullName evidence="15">Potassium efflux system protein</fullName>
    </submittedName>
</protein>
<feature type="domain" description="Mechanosensitive ion channel MscS C-terminal" evidence="13">
    <location>
        <begin position="982"/>
        <end position="1061"/>
    </location>
</feature>
<dbReference type="Gene3D" id="1.10.287.1260">
    <property type="match status" value="1"/>
</dbReference>
<dbReference type="RefSeq" id="WP_123422363.1">
    <property type="nucleotide sequence ID" value="NZ_RJUL01000010.1"/>
</dbReference>
<keyword evidence="6 8" id="KW-0472">Membrane</keyword>
<dbReference type="InterPro" id="IPR006685">
    <property type="entry name" value="MscS_channel_2nd"/>
</dbReference>
<feature type="transmembrane region" description="Helical" evidence="8">
    <location>
        <begin position="468"/>
        <end position="486"/>
    </location>
</feature>
<evidence type="ECO:0000256" key="7">
    <source>
        <dbReference type="SAM" id="Coils"/>
    </source>
</evidence>
<dbReference type="PANTHER" id="PTHR30347">
    <property type="entry name" value="POTASSIUM CHANNEL RELATED"/>
    <property type="match status" value="1"/>
</dbReference>
<evidence type="ECO:0000259" key="10">
    <source>
        <dbReference type="Pfam" id="PF00924"/>
    </source>
</evidence>
<feature type="transmembrane region" description="Helical" evidence="8">
    <location>
        <begin position="544"/>
        <end position="565"/>
    </location>
</feature>
<accession>A0A3N1P477</accession>
<evidence type="ECO:0000256" key="1">
    <source>
        <dbReference type="ARBA" id="ARBA00004651"/>
    </source>
</evidence>
<feature type="domain" description="Mechanosensitive ion channel MscS porin" evidence="12">
    <location>
        <begin position="38"/>
        <end position="250"/>
    </location>
</feature>
<name>A0A3N1P477_9GAMM</name>
<keyword evidence="16" id="KW-1185">Reference proteome</keyword>
<feature type="transmembrane region" description="Helical" evidence="8">
    <location>
        <begin position="586"/>
        <end position="606"/>
    </location>
</feature>
<comment type="subcellular location">
    <subcellularLocation>
        <location evidence="1">Cell membrane</location>
        <topology evidence="1">Multi-pass membrane protein</topology>
    </subcellularLocation>
</comment>
<dbReference type="InterPro" id="IPR011014">
    <property type="entry name" value="MscS_channel_TM-2"/>
</dbReference>
<feature type="coiled-coil region" evidence="7">
    <location>
        <begin position="260"/>
        <end position="294"/>
    </location>
</feature>
<feature type="domain" description="Mechanosensitive ion channel transmembrane helices 2/3" evidence="14">
    <location>
        <begin position="864"/>
        <end position="905"/>
    </location>
</feature>
<feature type="signal peptide" evidence="9">
    <location>
        <begin position="1"/>
        <end position="21"/>
    </location>
</feature>
<dbReference type="Pfam" id="PF21088">
    <property type="entry name" value="MS_channel_1st"/>
    <property type="match status" value="1"/>
</dbReference>
<gene>
    <name evidence="15" type="ORF">EDC28_11071</name>
</gene>
<evidence type="ECO:0000256" key="6">
    <source>
        <dbReference type="ARBA" id="ARBA00023136"/>
    </source>
</evidence>
<keyword evidence="7" id="KW-0175">Coiled coil</keyword>
<dbReference type="Gene3D" id="3.30.70.100">
    <property type="match status" value="1"/>
</dbReference>
<dbReference type="Proteomes" id="UP000268033">
    <property type="component" value="Unassembled WGS sequence"/>
</dbReference>
<evidence type="ECO:0000259" key="14">
    <source>
        <dbReference type="Pfam" id="PF21088"/>
    </source>
</evidence>
<feature type="transmembrane region" description="Helical" evidence="8">
    <location>
        <begin position="516"/>
        <end position="538"/>
    </location>
</feature>
<dbReference type="InterPro" id="IPR025692">
    <property type="entry name" value="MscS_IM_dom1"/>
</dbReference>
<evidence type="ECO:0000259" key="13">
    <source>
        <dbReference type="Pfam" id="PF21082"/>
    </source>
</evidence>
<feature type="transmembrane region" description="Helical" evidence="8">
    <location>
        <begin position="816"/>
        <end position="836"/>
    </location>
</feature>
<dbReference type="PROSITE" id="PS01246">
    <property type="entry name" value="UPF0003"/>
    <property type="match status" value="1"/>
</dbReference>
<keyword evidence="9" id="KW-0732">Signal</keyword>
<dbReference type="Pfam" id="PF00924">
    <property type="entry name" value="MS_channel_2nd"/>
    <property type="match status" value="1"/>
</dbReference>
<feature type="transmembrane region" description="Helical" evidence="8">
    <location>
        <begin position="688"/>
        <end position="709"/>
    </location>
</feature>
<sequence length="1082" mass="121827">MPLLFRTCLALALLLSVGAQANSPFQKLLKEQMQTKAQAAKKAADPQSEQLASLYGEAAQLLGQRDDHLKVAKQYQDVIDNFPKLLPQKEAELARYQSPTLPNYKSWSETRLDQELPQVVSDQQSLNDQLDKVISEQSRISSRLGQGSTQAANLRNELNQQQQDLDNLSGTDALSQAHMAVAQAKVAMLQAWIRRLELEDASASQRLRLKEVDQELLSLQIADKVAQQSAMQSALNEKRQARIQATLVESLDHDYQNPFLDQLAQESVGYADELTDLNNQIVSALSKLRDVKQKNLEWREYQSSVQKQIEWLKVSAAFGETLRIRYDQLPRDFQHKQLINAINQARIDKYEYDQKLKGPVPDDALAQLSAKQAQQAKKLLDTRRQLLKKLSERTFEYLNHLTQLEIATGDLEKTVGELKTLIEGHLFWIPNARPLSWDWLTSLVDDSYQFVRHKLVEGNEFRVSHHPLLVALVLGLMVLAMVIRWLELNRLRKRLAELAKPVGNVTRDTIRATVKALALTLGYATPLPLLFLVLGLIAKETQPALAMALMAGAAGSAIWLTVRNLTHDEGILQSHFRWRAAGVKRLRLLVRRLALIATPLLMVTVYCQLQNDEAIRQGLGRLTFMALAGGLAVFYQQLYKHRALLVYNLEKGVRPRNWHYLLWWVAILLPAVSLVLAITGYYYTAQQILWLEQLSLLMLCGFAFAYYLSKRWLLIERRKIAFAQAKIKRAELLAQRSKEQQTEEADPGPEVPSEESLIDVDTISSQSIALMRTLFKLAAVIALVALWSSMYDSLSYFEHINLYSVTTTIDGEEQDVPVTLMALIWALLALTLMVIGSRNLPGLLELAVLQRMQLSPGTGFAITTVSRYLVIVVGVATTFGLLGIEWSKAQWLVAALTVGLGFGLQEIFANFVSGLIILFEKPIRIGDTVTIRDLSGTVTRINTRATTIVDWDHKEIIVPNKAFITEQLVNWSLSDPTTRLIIRISVNHGSDTDLVQELMLEAAKRCPMVLDQPEPSAYLLGIGLSSLDFELRAYVGDTDHRLRTCHALYSDIHRQLKARGITLAWPKVDVNMLQPPLAPKGP</sequence>
<evidence type="ECO:0000259" key="12">
    <source>
        <dbReference type="Pfam" id="PF12795"/>
    </source>
</evidence>
<proteinExistence type="inferred from homology"/>
<evidence type="ECO:0000256" key="3">
    <source>
        <dbReference type="ARBA" id="ARBA00022475"/>
    </source>
</evidence>
<dbReference type="InterPro" id="IPR049278">
    <property type="entry name" value="MS_channel_C"/>
</dbReference>
<dbReference type="AlphaFoldDB" id="A0A3N1P477"/>
<dbReference type="InterPro" id="IPR052702">
    <property type="entry name" value="MscS-like_channel"/>
</dbReference>
<evidence type="ECO:0000256" key="5">
    <source>
        <dbReference type="ARBA" id="ARBA00022989"/>
    </source>
</evidence>
<dbReference type="InterPro" id="IPR010920">
    <property type="entry name" value="LSM_dom_sf"/>
</dbReference>
<dbReference type="Pfam" id="PF12795">
    <property type="entry name" value="MscS_porin"/>
    <property type="match status" value="1"/>
</dbReference>
<evidence type="ECO:0000256" key="8">
    <source>
        <dbReference type="SAM" id="Phobius"/>
    </source>
</evidence>
<feature type="domain" description="Mechanosensitive ion channel inner membrane" evidence="11">
    <location>
        <begin position="472"/>
        <end position="803"/>
    </location>
</feature>
<feature type="transmembrane region" description="Helical" evidence="8">
    <location>
        <begin position="774"/>
        <end position="796"/>
    </location>
</feature>
<feature type="transmembrane region" description="Helical" evidence="8">
    <location>
        <begin position="891"/>
        <end position="919"/>
    </location>
</feature>
<comment type="similarity">
    <text evidence="2">Belongs to the MscS (TC 1.A.23) family.</text>
</comment>
<feature type="domain" description="Mechanosensitive ion channel MscS" evidence="10">
    <location>
        <begin position="907"/>
        <end position="972"/>
    </location>
</feature>
<evidence type="ECO:0000313" key="15">
    <source>
        <dbReference type="EMBL" id="ROQ22428.1"/>
    </source>
</evidence>
<dbReference type="STRING" id="584787.GCA_001247655_00978"/>
<feature type="chain" id="PRO_5018116268" evidence="9">
    <location>
        <begin position="22"/>
        <end position="1082"/>
    </location>
</feature>
<feature type="transmembrane region" description="Helical" evidence="8">
    <location>
        <begin position="660"/>
        <end position="682"/>
    </location>
</feature>
<organism evidence="15 16">
    <name type="scientific">Gallaecimonas pentaromativorans</name>
    <dbReference type="NCBI Taxonomy" id="584787"/>
    <lineage>
        <taxon>Bacteria</taxon>
        <taxon>Pseudomonadati</taxon>
        <taxon>Pseudomonadota</taxon>
        <taxon>Gammaproteobacteria</taxon>
        <taxon>Enterobacterales</taxon>
        <taxon>Gallaecimonadaceae</taxon>
        <taxon>Gallaecimonas</taxon>
    </lineage>
</organism>
<dbReference type="Gene3D" id="2.30.30.60">
    <property type="match status" value="1"/>
</dbReference>
<evidence type="ECO:0000256" key="2">
    <source>
        <dbReference type="ARBA" id="ARBA00008017"/>
    </source>
</evidence>
<dbReference type="Pfam" id="PF12794">
    <property type="entry name" value="MscS_TM"/>
    <property type="match status" value="1"/>
</dbReference>
<dbReference type="GO" id="GO:0008381">
    <property type="term" value="F:mechanosensitive monoatomic ion channel activity"/>
    <property type="evidence" value="ECO:0007669"/>
    <property type="project" value="UniProtKB-ARBA"/>
</dbReference>
<dbReference type="Pfam" id="PF21082">
    <property type="entry name" value="MS_channel_3rd"/>
    <property type="match status" value="1"/>
</dbReference>
<reference evidence="15 16" key="1">
    <citation type="submission" date="2018-11" db="EMBL/GenBank/DDBJ databases">
        <title>Genomic Encyclopedia of Type Strains, Phase IV (KMG-IV): sequencing the most valuable type-strain genomes for metagenomic binning, comparative biology and taxonomic classification.</title>
        <authorList>
            <person name="Goeker M."/>
        </authorList>
    </citation>
    <scope>NUCLEOTIDE SEQUENCE [LARGE SCALE GENOMIC DNA]</scope>
    <source>
        <strain evidence="15 16">DSM 21945</strain>
    </source>
</reference>
<keyword evidence="3" id="KW-1003">Cell membrane</keyword>
<dbReference type="GO" id="GO:0005886">
    <property type="term" value="C:plasma membrane"/>
    <property type="evidence" value="ECO:0007669"/>
    <property type="project" value="UniProtKB-SubCell"/>
</dbReference>
<keyword evidence="5 8" id="KW-1133">Transmembrane helix</keyword>
<feature type="transmembrane region" description="Helical" evidence="8">
    <location>
        <begin position="857"/>
        <end position="879"/>
    </location>
</feature>
<evidence type="ECO:0000313" key="16">
    <source>
        <dbReference type="Proteomes" id="UP000268033"/>
    </source>
</evidence>
<evidence type="ECO:0000256" key="4">
    <source>
        <dbReference type="ARBA" id="ARBA00022692"/>
    </source>
</evidence>
<dbReference type="InterPro" id="IPR024393">
    <property type="entry name" value="MscS_porin"/>
</dbReference>
<dbReference type="EMBL" id="RJUL01000010">
    <property type="protein sequence ID" value="ROQ22428.1"/>
    <property type="molecule type" value="Genomic_DNA"/>
</dbReference>
<dbReference type="InterPro" id="IPR006686">
    <property type="entry name" value="MscS_channel_CS"/>
</dbReference>
<dbReference type="SUPFAM" id="SSF82689">
    <property type="entry name" value="Mechanosensitive channel protein MscS (YggB), C-terminal domain"/>
    <property type="match status" value="1"/>
</dbReference>
<feature type="transmembrane region" description="Helical" evidence="8">
    <location>
        <begin position="618"/>
        <end position="639"/>
    </location>
</feature>
<dbReference type="InterPro" id="IPR023408">
    <property type="entry name" value="MscS_beta-dom_sf"/>
</dbReference>
<keyword evidence="4 8" id="KW-0812">Transmembrane</keyword>
<dbReference type="InterPro" id="IPR011066">
    <property type="entry name" value="MscS_channel_C_sf"/>
</dbReference>
<evidence type="ECO:0000256" key="9">
    <source>
        <dbReference type="SAM" id="SignalP"/>
    </source>
</evidence>
<dbReference type="SUPFAM" id="SSF82861">
    <property type="entry name" value="Mechanosensitive channel protein MscS (YggB), transmembrane region"/>
    <property type="match status" value="1"/>
</dbReference>
<dbReference type="InterPro" id="IPR049142">
    <property type="entry name" value="MS_channel_1st"/>
</dbReference>
<dbReference type="SUPFAM" id="SSF50182">
    <property type="entry name" value="Sm-like ribonucleoproteins"/>
    <property type="match status" value="1"/>
</dbReference>
<comment type="caution">
    <text evidence="15">The sequence shown here is derived from an EMBL/GenBank/DDBJ whole genome shotgun (WGS) entry which is preliminary data.</text>
</comment>
<dbReference type="PANTHER" id="PTHR30347:SF9">
    <property type="entry name" value="MINICONDUCTANCE MECHANOSENSITIVE CHANNEL MSCM"/>
    <property type="match status" value="1"/>
</dbReference>
<feature type="coiled-coil region" evidence="7">
    <location>
        <begin position="144"/>
        <end position="171"/>
    </location>
</feature>
<evidence type="ECO:0000259" key="11">
    <source>
        <dbReference type="Pfam" id="PF12794"/>
    </source>
</evidence>